<reference evidence="1" key="1">
    <citation type="submission" date="2021-05" db="EMBL/GenBank/DDBJ databases">
        <authorList>
            <person name="Scholz U."/>
            <person name="Mascher M."/>
            <person name="Fiebig A."/>
        </authorList>
    </citation>
    <scope>NUCLEOTIDE SEQUENCE [LARGE SCALE GENOMIC DNA]</scope>
</reference>
<evidence type="ECO:0000313" key="1">
    <source>
        <dbReference type="EnsemblPlants" id="AVESA.00010b.r2.3AG0415760.1.CDS.1"/>
    </source>
</evidence>
<protein>
    <submittedName>
        <fullName evidence="1">Uncharacterized protein</fullName>
    </submittedName>
</protein>
<organism evidence="1 2">
    <name type="scientific">Avena sativa</name>
    <name type="common">Oat</name>
    <dbReference type="NCBI Taxonomy" id="4498"/>
    <lineage>
        <taxon>Eukaryota</taxon>
        <taxon>Viridiplantae</taxon>
        <taxon>Streptophyta</taxon>
        <taxon>Embryophyta</taxon>
        <taxon>Tracheophyta</taxon>
        <taxon>Spermatophyta</taxon>
        <taxon>Magnoliopsida</taxon>
        <taxon>Liliopsida</taxon>
        <taxon>Poales</taxon>
        <taxon>Poaceae</taxon>
        <taxon>BOP clade</taxon>
        <taxon>Pooideae</taxon>
        <taxon>Poodae</taxon>
        <taxon>Poeae</taxon>
        <taxon>Poeae Chloroplast Group 1 (Aveneae type)</taxon>
        <taxon>Aveninae</taxon>
        <taxon>Avena</taxon>
    </lineage>
</organism>
<reference evidence="1" key="2">
    <citation type="submission" date="2025-09" db="UniProtKB">
        <authorList>
            <consortium name="EnsemblPlants"/>
        </authorList>
    </citation>
    <scope>IDENTIFICATION</scope>
</reference>
<evidence type="ECO:0000313" key="2">
    <source>
        <dbReference type="Proteomes" id="UP001732700"/>
    </source>
</evidence>
<dbReference type="EnsemblPlants" id="AVESA.00010b.r2.3AG0415760.1">
    <property type="protein sequence ID" value="AVESA.00010b.r2.3AG0415760.1.CDS.1"/>
    <property type="gene ID" value="AVESA.00010b.r2.3AG0415760"/>
</dbReference>
<accession>A0ACD5VFE7</accession>
<keyword evidence="2" id="KW-1185">Reference proteome</keyword>
<proteinExistence type="predicted"/>
<name>A0ACD5VFE7_AVESA</name>
<sequence length="497" mass="56062">MEAAISAILGELASRSMSFLVDKYLKRTVAPSKEESVNNLQRLLLRVRVIVEEAEERRITNQAMLHQLSILRKEMYRGYYTLDTCRSQGAAAAIDDQVSRHAFTLSKSNSAKRVCFYSGRSQSVNELQQVLRSLEAIITDVNEFVLFLGSCPRLCRQPYSVYLVLDKCMFGRQVEMERVISFLLQPECHGTQKPCVLPIIGRARAGKTTLVEHACNDERVRAHFSQIVFFTQGDLEDGSLEETLRDGGVVRYQNRGALDAERVLIIAELGGGRYSKRLEENINEDLLGKLYEIRIASGSKIIVTSRSDKIASFGRTEPPLKLEFLTQEAYWYLFKAYAFGSSTDAADHPKLVSIAMEMSRECGGCFLAANIFPRLLRSNPCPRFGSSVLAAIKRLKRNHYLYTAADHRADYQEPALCNPRVSPNCMVLDDYEIPDSVHSSTAPRLSVLDVLFGSARPRGRFDALAWKSQVPPHYSYIYSCEIQRPKCKVVRKKRTGG</sequence>
<dbReference type="Proteomes" id="UP001732700">
    <property type="component" value="Chromosome 3A"/>
</dbReference>